<accession>A0AAV4D5X5</accession>
<protein>
    <submittedName>
        <fullName evidence="1">Uncharacterized protein</fullName>
    </submittedName>
</protein>
<reference evidence="1 2" key="1">
    <citation type="journal article" date="2021" name="Elife">
        <title>Chloroplast acquisition without the gene transfer in kleptoplastic sea slugs, Plakobranchus ocellatus.</title>
        <authorList>
            <person name="Maeda T."/>
            <person name="Takahashi S."/>
            <person name="Yoshida T."/>
            <person name="Shimamura S."/>
            <person name="Takaki Y."/>
            <person name="Nagai Y."/>
            <person name="Toyoda A."/>
            <person name="Suzuki Y."/>
            <person name="Arimoto A."/>
            <person name="Ishii H."/>
            <person name="Satoh N."/>
            <person name="Nishiyama T."/>
            <person name="Hasebe M."/>
            <person name="Maruyama T."/>
            <person name="Minagawa J."/>
            <person name="Obokata J."/>
            <person name="Shigenobu S."/>
        </authorList>
    </citation>
    <scope>NUCLEOTIDE SEQUENCE [LARGE SCALE GENOMIC DNA]</scope>
</reference>
<dbReference type="EMBL" id="BLXT01007498">
    <property type="protein sequence ID" value="GFO39471.1"/>
    <property type="molecule type" value="Genomic_DNA"/>
</dbReference>
<gene>
    <name evidence="1" type="ORF">PoB_006597600</name>
</gene>
<dbReference type="Proteomes" id="UP000735302">
    <property type="component" value="Unassembled WGS sequence"/>
</dbReference>
<evidence type="ECO:0000313" key="2">
    <source>
        <dbReference type="Proteomes" id="UP000735302"/>
    </source>
</evidence>
<name>A0AAV4D5X5_9GAST</name>
<dbReference type="AlphaFoldDB" id="A0AAV4D5X5"/>
<sequence>MATFCAESSEDEDKLPDKITVIDLSFGMDARNLDIFLWKNMKICPLSPERKDLSVASPSSFELITVKLLDSPRMDNRQR</sequence>
<organism evidence="1 2">
    <name type="scientific">Plakobranchus ocellatus</name>
    <dbReference type="NCBI Taxonomy" id="259542"/>
    <lineage>
        <taxon>Eukaryota</taxon>
        <taxon>Metazoa</taxon>
        <taxon>Spiralia</taxon>
        <taxon>Lophotrochozoa</taxon>
        <taxon>Mollusca</taxon>
        <taxon>Gastropoda</taxon>
        <taxon>Heterobranchia</taxon>
        <taxon>Euthyneura</taxon>
        <taxon>Panpulmonata</taxon>
        <taxon>Sacoglossa</taxon>
        <taxon>Placobranchoidea</taxon>
        <taxon>Plakobranchidae</taxon>
        <taxon>Plakobranchus</taxon>
    </lineage>
</organism>
<proteinExistence type="predicted"/>
<keyword evidence="2" id="KW-1185">Reference proteome</keyword>
<evidence type="ECO:0000313" key="1">
    <source>
        <dbReference type="EMBL" id="GFO39471.1"/>
    </source>
</evidence>
<comment type="caution">
    <text evidence="1">The sequence shown here is derived from an EMBL/GenBank/DDBJ whole genome shotgun (WGS) entry which is preliminary data.</text>
</comment>